<dbReference type="PANTHER" id="PTHR37755:SF1">
    <property type="entry name" value="PROTEIN TIC 56, CHLOROPLASTIC"/>
    <property type="match status" value="1"/>
</dbReference>
<evidence type="ECO:0000313" key="3">
    <source>
        <dbReference type="Proteomes" id="UP000594638"/>
    </source>
</evidence>
<dbReference type="InterPro" id="IPR037471">
    <property type="entry name" value="TIC56"/>
</dbReference>
<name>A0A8S0R4F4_OLEEU</name>
<keyword evidence="1" id="KW-0812">Transmembrane</keyword>
<organism evidence="2 3">
    <name type="scientific">Olea europaea subsp. europaea</name>
    <dbReference type="NCBI Taxonomy" id="158383"/>
    <lineage>
        <taxon>Eukaryota</taxon>
        <taxon>Viridiplantae</taxon>
        <taxon>Streptophyta</taxon>
        <taxon>Embryophyta</taxon>
        <taxon>Tracheophyta</taxon>
        <taxon>Spermatophyta</taxon>
        <taxon>Magnoliopsida</taxon>
        <taxon>eudicotyledons</taxon>
        <taxon>Gunneridae</taxon>
        <taxon>Pentapetalae</taxon>
        <taxon>asterids</taxon>
        <taxon>lamiids</taxon>
        <taxon>Lamiales</taxon>
        <taxon>Oleaceae</taxon>
        <taxon>Oleeae</taxon>
        <taxon>Olea</taxon>
    </lineage>
</organism>
<accession>A0A8S0R4F4</accession>
<protein>
    <submittedName>
        <fullName evidence="2">Uncharacterized protein</fullName>
    </submittedName>
</protein>
<dbReference type="GO" id="GO:0009706">
    <property type="term" value="C:chloroplast inner membrane"/>
    <property type="evidence" value="ECO:0007669"/>
    <property type="project" value="TreeGrafter"/>
</dbReference>
<dbReference type="EMBL" id="CACTIH010002101">
    <property type="protein sequence ID" value="CAA2973385.1"/>
    <property type="molecule type" value="Genomic_DNA"/>
</dbReference>
<reference evidence="2 3" key="1">
    <citation type="submission" date="2019-12" db="EMBL/GenBank/DDBJ databases">
        <authorList>
            <person name="Alioto T."/>
            <person name="Alioto T."/>
            <person name="Gomez Garrido J."/>
        </authorList>
    </citation>
    <scope>NUCLEOTIDE SEQUENCE [LARGE SCALE GENOMIC DNA]</scope>
</reference>
<keyword evidence="1" id="KW-1133">Transmembrane helix</keyword>
<gene>
    <name evidence="2" type="ORF">OLEA9_A041748</name>
</gene>
<comment type="caution">
    <text evidence="2">The sequence shown here is derived from an EMBL/GenBank/DDBJ whole genome shotgun (WGS) entry which is preliminary data.</text>
</comment>
<evidence type="ECO:0000313" key="2">
    <source>
        <dbReference type="EMBL" id="CAA2973385.1"/>
    </source>
</evidence>
<dbReference type="OrthoDB" id="364779at2759"/>
<dbReference type="Gramene" id="OE9A041748T1">
    <property type="protein sequence ID" value="OE9A041748C1"/>
    <property type="gene ID" value="OE9A041748"/>
</dbReference>
<keyword evidence="1" id="KW-0472">Membrane</keyword>
<dbReference type="PANTHER" id="PTHR37755">
    <property type="entry name" value="PROTEIN TIC 56, CHLOROPLASTIC"/>
    <property type="match status" value="1"/>
</dbReference>
<proteinExistence type="predicted"/>
<dbReference type="Proteomes" id="UP000594638">
    <property type="component" value="Unassembled WGS sequence"/>
</dbReference>
<dbReference type="GO" id="GO:0045037">
    <property type="term" value="P:protein import into chloroplast stroma"/>
    <property type="evidence" value="ECO:0007669"/>
    <property type="project" value="TreeGrafter"/>
</dbReference>
<keyword evidence="3" id="KW-1185">Reference proteome</keyword>
<evidence type="ECO:0000256" key="1">
    <source>
        <dbReference type="SAM" id="Phobius"/>
    </source>
</evidence>
<sequence length="219" mass="25740">MARNKMIFNKNDELGLVVFGTKDVNEEDWITWYTYSFIFKLKLKIQLMILLKLGNGLSIMIANRNPSLVTTLALLSCRYLIIFYEELLRRKRTRPKKKLRRMRRGGLIFGLARFLAQAEEVANKLNDLELKENSTPYRREEKKLWQALPNVIWLDGRPMPRKSIKSKEESDDKNLRCSIMIQPMKMGQAMMNNADKFIDTGGKWKYESGCREAVYYNQA</sequence>
<dbReference type="AlphaFoldDB" id="A0A8S0R4F4"/>
<feature type="transmembrane region" description="Helical" evidence="1">
    <location>
        <begin position="68"/>
        <end position="88"/>
    </location>
</feature>